<proteinExistence type="predicted"/>
<reference evidence="2 3" key="1">
    <citation type="journal article" date="2012" name="Science">
        <title>The Paleozoic origin of enzymatic lignin decomposition reconstructed from 31 fungal genomes.</title>
        <authorList>
            <person name="Floudas D."/>
            <person name="Binder M."/>
            <person name="Riley R."/>
            <person name="Barry K."/>
            <person name="Blanchette R.A."/>
            <person name="Henrissat B."/>
            <person name="Martinez A.T."/>
            <person name="Otillar R."/>
            <person name="Spatafora J.W."/>
            <person name="Yadav J.S."/>
            <person name="Aerts A."/>
            <person name="Benoit I."/>
            <person name="Boyd A."/>
            <person name="Carlson A."/>
            <person name="Copeland A."/>
            <person name="Coutinho P.M."/>
            <person name="de Vries R.P."/>
            <person name="Ferreira P."/>
            <person name="Findley K."/>
            <person name="Foster B."/>
            <person name="Gaskell J."/>
            <person name="Glotzer D."/>
            <person name="Gorecki P."/>
            <person name="Heitman J."/>
            <person name="Hesse C."/>
            <person name="Hori C."/>
            <person name="Igarashi K."/>
            <person name="Jurgens J.A."/>
            <person name="Kallen N."/>
            <person name="Kersten P."/>
            <person name="Kohler A."/>
            <person name="Kuees U."/>
            <person name="Kumar T.K.A."/>
            <person name="Kuo A."/>
            <person name="LaButti K."/>
            <person name="Larrondo L.F."/>
            <person name="Lindquist E."/>
            <person name="Ling A."/>
            <person name="Lombard V."/>
            <person name="Lucas S."/>
            <person name="Lundell T."/>
            <person name="Martin R."/>
            <person name="McLaughlin D.J."/>
            <person name="Morgenstern I."/>
            <person name="Morin E."/>
            <person name="Murat C."/>
            <person name="Nagy L.G."/>
            <person name="Nolan M."/>
            <person name="Ohm R.A."/>
            <person name="Patyshakuliyeva A."/>
            <person name="Rokas A."/>
            <person name="Ruiz-Duenas F.J."/>
            <person name="Sabat G."/>
            <person name="Salamov A."/>
            <person name="Samejima M."/>
            <person name="Schmutz J."/>
            <person name="Slot J.C."/>
            <person name="St John F."/>
            <person name="Stenlid J."/>
            <person name="Sun H."/>
            <person name="Sun S."/>
            <person name="Syed K."/>
            <person name="Tsang A."/>
            <person name="Wiebenga A."/>
            <person name="Young D."/>
            <person name="Pisabarro A."/>
            <person name="Eastwood D.C."/>
            <person name="Martin F."/>
            <person name="Cullen D."/>
            <person name="Grigoriev I.V."/>
            <person name="Hibbett D.S."/>
        </authorList>
    </citation>
    <scope>NUCLEOTIDE SEQUENCE [LARGE SCALE GENOMIC DNA]</scope>
    <source>
        <strain evidence="2 3">MD-104</strain>
    </source>
</reference>
<dbReference type="OMA" id="PPERENY"/>
<sequence length="411" mass="45308">MFGDVGLIDGGSFRRLFNATLPAKHPINTKYGVPDGFVPIKIKTEGCVNKEVISTRVFTSPSVTVSTSDGNSNPDGEESTGGLKFQCVDEQGALLVLKEDAVHEELQPSRMMMRYMSQNHASWYIFAAKRLNIHIAREGIVFVRGFIKTADWAVATWIQEGRSSQFHFSGDFNTPMRNAIKVTLAEEYAEPPKYAMGPPERENYLRAGFSVPSRFDQCIFLHYYKIRSPIPFLPTSIKASAGPYDPPLGPNDDPGFALIGTTLSTSSSAGDKTRHYKPRDVAEHILDYILTRSDAISAIASDQDVARLCEGRCIVPDAIPELLQEVRPHVEVDSNGVGRLCMESDDHRILDLNGDDDDILKKAAVTTVMRQDPSVLHNSTKTGFTHMGCSVVTGNALGLTSRWRVQRTAAV</sequence>
<gene>
    <name evidence="2" type="ORF">WOLCODRAFT_101208</name>
</gene>
<evidence type="ECO:0000256" key="1">
    <source>
        <dbReference type="SAM" id="MobiDB-lite"/>
    </source>
</evidence>
<dbReference type="AlphaFoldDB" id="A0A2H3JIV6"/>
<dbReference type="STRING" id="742152.A0A2H3JIV6"/>
<feature type="region of interest" description="Disordered" evidence="1">
    <location>
        <begin position="62"/>
        <end position="82"/>
    </location>
</feature>
<accession>A0A2H3JIV6</accession>
<protein>
    <submittedName>
        <fullName evidence="2">Uncharacterized protein</fullName>
    </submittedName>
</protein>
<evidence type="ECO:0000313" key="3">
    <source>
        <dbReference type="Proteomes" id="UP000218811"/>
    </source>
</evidence>
<organism evidence="2 3">
    <name type="scientific">Wolfiporia cocos (strain MD-104)</name>
    <name type="common">Brown rot fungus</name>
    <dbReference type="NCBI Taxonomy" id="742152"/>
    <lineage>
        <taxon>Eukaryota</taxon>
        <taxon>Fungi</taxon>
        <taxon>Dikarya</taxon>
        <taxon>Basidiomycota</taxon>
        <taxon>Agaricomycotina</taxon>
        <taxon>Agaricomycetes</taxon>
        <taxon>Polyporales</taxon>
        <taxon>Phaeolaceae</taxon>
        <taxon>Wolfiporia</taxon>
    </lineage>
</organism>
<dbReference type="Proteomes" id="UP000218811">
    <property type="component" value="Unassembled WGS sequence"/>
</dbReference>
<evidence type="ECO:0000313" key="2">
    <source>
        <dbReference type="EMBL" id="PCH41791.1"/>
    </source>
</evidence>
<dbReference type="OrthoDB" id="3222453at2759"/>
<dbReference type="EMBL" id="KB468113">
    <property type="protein sequence ID" value="PCH41791.1"/>
    <property type="molecule type" value="Genomic_DNA"/>
</dbReference>
<name>A0A2H3JIV6_WOLCO</name>
<keyword evidence="3" id="KW-1185">Reference proteome</keyword>